<dbReference type="InterPro" id="IPR039425">
    <property type="entry name" value="RNA_pol_sigma-70-like"/>
</dbReference>
<dbReference type="InterPro" id="IPR013249">
    <property type="entry name" value="RNA_pol_sigma70_r4_t2"/>
</dbReference>
<reference evidence="9 10" key="1">
    <citation type="submission" date="2020-04" db="EMBL/GenBank/DDBJ databases">
        <title>Luteolibacter sp. G-1-1-1 isolated from soil.</title>
        <authorList>
            <person name="Dahal R.H."/>
        </authorList>
    </citation>
    <scope>NUCLEOTIDE SEQUENCE [LARGE SCALE GENOMIC DNA]</scope>
    <source>
        <strain evidence="9 10">G-1-1-1</strain>
    </source>
</reference>
<dbReference type="SUPFAM" id="SSF88659">
    <property type="entry name" value="Sigma3 and sigma4 domains of RNA polymerase sigma factors"/>
    <property type="match status" value="1"/>
</dbReference>
<feature type="region of interest" description="Disordered" evidence="6">
    <location>
        <begin position="260"/>
        <end position="290"/>
    </location>
</feature>
<feature type="domain" description="RNA polymerase sigma factor 70 region 4 type 2" evidence="8">
    <location>
        <begin position="120"/>
        <end position="170"/>
    </location>
</feature>
<dbReference type="CDD" id="cd06171">
    <property type="entry name" value="Sigma70_r4"/>
    <property type="match status" value="1"/>
</dbReference>
<evidence type="ECO:0000256" key="4">
    <source>
        <dbReference type="ARBA" id="ARBA00023125"/>
    </source>
</evidence>
<evidence type="ECO:0000256" key="1">
    <source>
        <dbReference type="ARBA" id="ARBA00010641"/>
    </source>
</evidence>
<feature type="domain" description="RNA polymerase sigma-70 region 2" evidence="7">
    <location>
        <begin position="24"/>
        <end position="92"/>
    </location>
</feature>
<gene>
    <name evidence="9" type="ORF">HHL09_22450</name>
</gene>
<dbReference type="RefSeq" id="WP_169456914.1">
    <property type="nucleotide sequence ID" value="NZ_CP051774.1"/>
</dbReference>
<name>A0A858RPV6_9BACT</name>
<dbReference type="GO" id="GO:0006352">
    <property type="term" value="P:DNA-templated transcription initiation"/>
    <property type="evidence" value="ECO:0007669"/>
    <property type="project" value="InterPro"/>
</dbReference>
<evidence type="ECO:0000259" key="8">
    <source>
        <dbReference type="Pfam" id="PF08281"/>
    </source>
</evidence>
<dbReference type="InterPro" id="IPR013325">
    <property type="entry name" value="RNA_pol_sigma_r2"/>
</dbReference>
<dbReference type="Pfam" id="PF08281">
    <property type="entry name" value="Sigma70_r4_2"/>
    <property type="match status" value="1"/>
</dbReference>
<sequence>MELSDRDLLERFAAGRDEAAFRLLVERHLPLVHGVARRITANEDLAKDVAQDTFMRLARRAALIPENLSLTAWLHRVAQHLAIDLVRAESRRKKREIANPYHAAMSNTPSPDWSALAPLVDSLINRLPTAEREVLLLRYYRDQPHAEVARQLGVSEVVAKKRASRALEKLRGLLASRGIATTTAALATLLPANAATPVSSTLALSISTVSKGVIPLAPQGLNLHLAMTSVQKSAIAGAAIVFMTSLGYAFRSSPEDPEAGVKSAAALTAGSSESTLPRTRNERRNGASSRERLERLRSILALSSRVEQPRQMLAFIGELAPDQFEETADQLQELGVDTGSSNFRMFLAAWAKRHPLGAVGWARKSSAGGIPAVIFKTWGEDDPATAVDWVVRNLPDVTGSDAKARLPLVQILSSLATKDASAVVKALGVIPDEKDRIEALNAIGTTLRIEDLERLIAATSDGPQRSAIVGASVKTFADYSKYGQAFELLLADKDARHLADIESLFARWHNDYPEDTLAAIDALPEAKVREQAKAGVLTRVGLLEPADAIALLDQHPEWTSDPLMLLVADRCGLVLGAEFSLRIQDRELRDKTLTRHLKAWLETRQEPAARKWIEQHEIPPSVREVLETRPSENP</sequence>
<dbReference type="InterPro" id="IPR007627">
    <property type="entry name" value="RNA_pol_sigma70_r2"/>
</dbReference>
<dbReference type="SUPFAM" id="SSF88946">
    <property type="entry name" value="Sigma2 domain of RNA polymerase sigma factors"/>
    <property type="match status" value="1"/>
</dbReference>
<evidence type="ECO:0000256" key="5">
    <source>
        <dbReference type="ARBA" id="ARBA00023163"/>
    </source>
</evidence>
<proteinExistence type="inferred from homology"/>
<dbReference type="InterPro" id="IPR013324">
    <property type="entry name" value="RNA_pol_sigma_r3/r4-like"/>
</dbReference>
<dbReference type="PANTHER" id="PTHR43133:SF8">
    <property type="entry name" value="RNA POLYMERASE SIGMA FACTOR HI_1459-RELATED"/>
    <property type="match status" value="1"/>
</dbReference>
<keyword evidence="5" id="KW-0804">Transcription</keyword>
<dbReference type="KEGG" id="luo:HHL09_22450"/>
<dbReference type="GO" id="GO:0016987">
    <property type="term" value="F:sigma factor activity"/>
    <property type="evidence" value="ECO:0007669"/>
    <property type="project" value="UniProtKB-KW"/>
</dbReference>
<dbReference type="Proteomes" id="UP000501812">
    <property type="component" value="Chromosome"/>
</dbReference>
<evidence type="ECO:0000313" key="9">
    <source>
        <dbReference type="EMBL" id="QJE98428.1"/>
    </source>
</evidence>
<evidence type="ECO:0000256" key="6">
    <source>
        <dbReference type="SAM" id="MobiDB-lite"/>
    </source>
</evidence>
<dbReference type="AlphaFoldDB" id="A0A858RPV6"/>
<dbReference type="Gene3D" id="1.10.10.10">
    <property type="entry name" value="Winged helix-like DNA-binding domain superfamily/Winged helix DNA-binding domain"/>
    <property type="match status" value="1"/>
</dbReference>
<dbReference type="EMBL" id="CP051774">
    <property type="protein sequence ID" value="QJE98428.1"/>
    <property type="molecule type" value="Genomic_DNA"/>
</dbReference>
<dbReference type="GO" id="GO:0003677">
    <property type="term" value="F:DNA binding"/>
    <property type="evidence" value="ECO:0007669"/>
    <property type="project" value="UniProtKB-KW"/>
</dbReference>
<dbReference type="Pfam" id="PF04542">
    <property type="entry name" value="Sigma70_r2"/>
    <property type="match status" value="1"/>
</dbReference>
<evidence type="ECO:0000256" key="2">
    <source>
        <dbReference type="ARBA" id="ARBA00023015"/>
    </source>
</evidence>
<dbReference type="Gene3D" id="1.10.1740.10">
    <property type="match status" value="1"/>
</dbReference>
<comment type="similarity">
    <text evidence="1">Belongs to the sigma-70 factor family. ECF subfamily.</text>
</comment>
<feature type="compositionally biased region" description="Basic and acidic residues" evidence="6">
    <location>
        <begin position="279"/>
        <end position="290"/>
    </location>
</feature>
<dbReference type="PANTHER" id="PTHR43133">
    <property type="entry name" value="RNA POLYMERASE ECF-TYPE SIGMA FACTO"/>
    <property type="match status" value="1"/>
</dbReference>
<protein>
    <submittedName>
        <fullName evidence="9">RNA polymerase sigma factor</fullName>
    </submittedName>
</protein>
<evidence type="ECO:0000313" key="10">
    <source>
        <dbReference type="Proteomes" id="UP000501812"/>
    </source>
</evidence>
<evidence type="ECO:0000259" key="7">
    <source>
        <dbReference type="Pfam" id="PF04542"/>
    </source>
</evidence>
<accession>A0A858RPV6</accession>
<dbReference type="InterPro" id="IPR036388">
    <property type="entry name" value="WH-like_DNA-bd_sf"/>
</dbReference>
<keyword evidence="4" id="KW-0238">DNA-binding</keyword>
<dbReference type="NCBIfam" id="TIGR02937">
    <property type="entry name" value="sigma70-ECF"/>
    <property type="match status" value="1"/>
</dbReference>
<keyword evidence="3" id="KW-0731">Sigma factor</keyword>
<evidence type="ECO:0000256" key="3">
    <source>
        <dbReference type="ARBA" id="ARBA00023082"/>
    </source>
</evidence>
<dbReference type="InterPro" id="IPR014284">
    <property type="entry name" value="RNA_pol_sigma-70_dom"/>
</dbReference>
<keyword evidence="2" id="KW-0805">Transcription regulation</keyword>
<feature type="compositionally biased region" description="Polar residues" evidence="6">
    <location>
        <begin position="269"/>
        <end position="278"/>
    </location>
</feature>
<keyword evidence="10" id="KW-1185">Reference proteome</keyword>
<organism evidence="9 10">
    <name type="scientific">Luteolibacter luteus</name>
    <dbReference type="NCBI Taxonomy" id="2728835"/>
    <lineage>
        <taxon>Bacteria</taxon>
        <taxon>Pseudomonadati</taxon>
        <taxon>Verrucomicrobiota</taxon>
        <taxon>Verrucomicrobiia</taxon>
        <taxon>Verrucomicrobiales</taxon>
        <taxon>Verrucomicrobiaceae</taxon>
        <taxon>Luteolibacter</taxon>
    </lineage>
</organism>